<proteinExistence type="predicted"/>
<gene>
    <name evidence="1" type="ORF">UFOVP1033_113</name>
    <name evidence="2" type="ORF">UFOVP1631_113</name>
</gene>
<reference evidence="2" key="1">
    <citation type="submission" date="2020-05" db="EMBL/GenBank/DDBJ databases">
        <authorList>
            <person name="Chiriac C."/>
            <person name="Salcher M."/>
            <person name="Ghai R."/>
            <person name="Kavagutti S V."/>
        </authorList>
    </citation>
    <scope>NUCLEOTIDE SEQUENCE</scope>
</reference>
<organism evidence="2">
    <name type="scientific">uncultured Caudovirales phage</name>
    <dbReference type="NCBI Taxonomy" id="2100421"/>
    <lineage>
        <taxon>Viruses</taxon>
        <taxon>Duplodnaviria</taxon>
        <taxon>Heunggongvirae</taxon>
        <taxon>Uroviricota</taxon>
        <taxon>Caudoviricetes</taxon>
        <taxon>Peduoviridae</taxon>
        <taxon>Maltschvirus</taxon>
        <taxon>Maltschvirus maltsch</taxon>
    </lineage>
</organism>
<protein>
    <submittedName>
        <fullName evidence="2">Uncharacterized protein</fullName>
    </submittedName>
</protein>
<name>A0A6J5T094_9CAUD</name>
<evidence type="ECO:0000313" key="1">
    <source>
        <dbReference type="EMBL" id="CAB4179409.1"/>
    </source>
</evidence>
<accession>A0A6J5T094</accession>
<evidence type="ECO:0000313" key="2">
    <source>
        <dbReference type="EMBL" id="CAB4220950.1"/>
    </source>
</evidence>
<dbReference type="EMBL" id="LR796981">
    <property type="protein sequence ID" value="CAB4179409.1"/>
    <property type="molecule type" value="Genomic_DNA"/>
</dbReference>
<sequence length="150" mass="16809">MSNINEQQFPTSPEVREQTVRSALSGIGIPHDNIKFYGHHINTDAELATAALKPEHTQTIIQNSSALAKKGLHISTLTTTGCEHGECKLHQVKMQEGYKGGVRDQKLDTQCMDCWRKDANAKRGKLEQEHYELNADVQSKDMIKKYGEST</sequence>
<dbReference type="EMBL" id="LR797501">
    <property type="protein sequence ID" value="CAB4220950.1"/>
    <property type="molecule type" value="Genomic_DNA"/>
</dbReference>